<keyword evidence="2" id="KW-1185">Reference proteome</keyword>
<reference evidence="1 2" key="1">
    <citation type="submission" date="2024-01" db="EMBL/GenBank/DDBJ databases">
        <title>The genomes of 5 underutilized Papilionoideae crops provide insights into root nodulation and disease resistanc.</title>
        <authorList>
            <person name="Jiang F."/>
        </authorList>
    </citation>
    <scope>NUCLEOTIDE SEQUENCE [LARGE SCALE GENOMIC DNA]</scope>
    <source>
        <strain evidence="1">DUOXIRENSHENG_FW03</strain>
        <tissue evidence="1">Leaves</tissue>
    </source>
</reference>
<comment type="caution">
    <text evidence="1">The sequence shown here is derived from an EMBL/GenBank/DDBJ whole genome shotgun (WGS) entry which is preliminary data.</text>
</comment>
<accession>A0AAN9SXP1</accession>
<dbReference type="Proteomes" id="UP001386955">
    <property type="component" value="Unassembled WGS sequence"/>
</dbReference>
<dbReference type="EMBL" id="JAYMYS010000002">
    <property type="protein sequence ID" value="KAK7407116.1"/>
    <property type="molecule type" value="Genomic_DNA"/>
</dbReference>
<organism evidence="1 2">
    <name type="scientific">Psophocarpus tetragonolobus</name>
    <name type="common">Winged bean</name>
    <name type="synonym">Dolichos tetragonolobus</name>
    <dbReference type="NCBI Taxonomy" id="3891"/>
    <lineage>
        <taxon>Eukaryota</taxon>
        <taxon>Viridiplantae</taxon>
        <taxon>Streptophyta</taxon>
        <taxon>Embryophyta</taxon>
        <taxon>Tracheophyta</taxon>
        <taxon>Spermatophyta</taxon>
        <taxon>Magnoliopsida</taxon>
        <taxon>eudicotyledons</taxon>
        <taxon>Gunneridae</taxon>
        <taxon>Pentapetalae</taxon>
        <taxon>rosids</taxon>
        <taxon>fabids</taxon>
        <taxon>Fabales</taxon>
        <taxon>Fabaceae</taxon>
        <taxon>Papilionoideae</taxon>
        <taxon>50 kb inversion clade</taxon>
        <taxon>NPAAA clade</taxon>
        <taxon>indigoferoid/millettioid clade</taxon>
        <taxon>Phaseoleae</taxon>
        <taxon>Psophocarpus</taxon>
    </lineage>
</organism>
<gene>
    <name evidence="1" type="ORF">VNO78_08760</name>
</gene>
<evidence type="ECO:0000313" key="2">
    <source>
        <dbReference type="Proteomes" id="UP001386955"/>
    </source>
</evidence>
<dbReference type="PROSITE" id="PS51257">
    <property type="entry name" value="PROKAR_LIPOPROTEIN"/>
    <property type="match status" value="1"/>
</dbReference>
<protein>
    <submittedName>
        <fullName evidence="1">Uncharacterized protein</fullName>
    </submittedName>
</protein>
<evidence type="ECO:0000313" key="1">
    <source>
        <dbReference type="EMBL" id="KAK7407116.1"/>
    </source>
</evidence>
<dbReference type="AlphaFoldDB" id="A0AAN9SXP1"/>
<proteinExistence type="predicted"/>
<sequence>MYSAMLRKLLMVLVEFFKAETLYVSVLSISCTSALRWIKLRYPIIWRLLAIRDGNHTPPQPLIPFRLEFDEENSVYRGLFFQQRGDKGEFLGSHCQRFCKNG</sequence>
<name>A0AAN9SXP1_PSOTE</name>